<proteinExistence type="predicted"/>
<protein>
    <submittedName>
        <fullName evidence="2">Uncharacterized protein</fullName>
    </submittedName>
</protein>
<evidence type="ECO:0000313" key="3">
    <source>
        <dbReference type="Proteomes" id="UP001153076"/>
    </source>
</evidence>
<evidence type="ECO:0000256" key="1">
    <source>
        <dbReference type="SAM" id="MobiDB-lite"/>
    </source>
</evidence>
<accession>A0A9Q1KBN4</accession>
<organism evidence="2 3">
    <name type="scientific">Carnegiea gigantea</name>
    <dbReference type="NCBI Taxonomy" id="171969"/>
    <lineage>
        <taxon>Eukaryota</taxon>
        <taxon>Viridiplantae</taxon>
        <taxon>Streptophyta</taxon>
        <taxon>Embryophyta</taxon>
        <taxon>Tracheophyta</taxon>
        <taxon>Spermatophyta</taxon>
        <taxon>Magnoliopsida</taxon>
        <taxon>eudicotyledons</taxon>
        <taxon>Gunneridae</taxon>
        <taxon>Pentapetalae</taxon>
        <taxon>Caryophyllales</taxon>
        <taxon>Cactineae</taxon>
        <taxon>Cactaceae</taxon>
        <taxon>Cactoideae</taxon>
        <taxon>Echinocereeae</taxon>
        <taxon>Carnegiea</taxon>
    </lineage>
</organism>
<feature type="compositionally biased region" description="Basic residues" evidence="1">
    <location>
        <begin position="49"/>
        <end position="62"/>
    </location>
</feature>
<dbReference type="AlphaFoldDB" id="A0A9Q1KBN4"/>
<dbReference type="OrthoDB" id="1939467at2759"/>
<dbReference type="Proteomes" id="UP001153076">
    <property type="component" value="Unassembled WGS sequence"/>
</dbReference>
<comment type="caution">
    <text evidence="2">The sequence shown here is derived from an EMBL/GenBank/DDBJ whole genome shotgun (WGS) entry which is preliminary data.</text>
</comment>
<dbReference type="EMBL" id="JAKOGI010000175">
    <property type="protein sequence ID" value="KAJ8441116.1"/>
    <property type="molecule type" value="Genomic_DNA"/>
</dbReference>
<reference evidence="2" key="1">
    <citation type="submission" date="2022-04" db="EMBL/GenBank/DDBJ databases">
        <title>Carnegiea gigantea Genome sequencing and assembly v2.</title>
        <authorList>
            <person name="Copetti D."/>
            <person name="Sanderson M.J."/>
            <person name="Burquez A."/>
            <person name="Wojciechowski M.F."/>
        </authorList>
    </citation>
    <scope>NUCLEOTIDE SEQUENCE</scope>
    <source>
        <strain evidence="2">SGP5-SGP5p</strain>
        <tissue evidence="2">Aerial part</tissue>
    </source>
</reference>
<sequence>MWGNITSTEYEPSDEEVTQFNCIEWRSGKREQLLWSEGGGQCRSTRSTSKGHKVRQGKGKGKGKVTTCRTQCQHEGPRVGESDVILRSLCALRKLVMVNAGMSNRQREAVMGTVWRPLLQYREIAMERYLTLALTKCWVPRWKAFWIGGRRVPFSVFDVALFTGLPTMGRRVELEGEELSTKVGVLVRGCVAD</sequence>
<name>A0A9Q1KBN4_9CARY</name>
<gene>
    <name evidence="2" type="ORF">Cgig2_006945</name>
</gene>
<evidence type="ECO:0000313" key="2">
    <source>
        <dbReference type="EMBL" id="KAJ8441116.1"/>
    </source>
</evidence>
<feature type="region of interest" description="Disordered" evidence="1">
    <location>
        <begin position="39"/>
        <end position="62"/>
    </location>
</feature>
<keyword evidence="3" id="KW-1185">Reference proteome</keyword>